<dbReference type="VEuPathDB" id="VectorBase:LOC119183195"/>
<feature type="domain" description="RING-type" evidence="4">
    <location>
        <begin position="43"/>
        <end position="77"/>
    </location>
</feature>
<dbReference type="EMBL" id="GHWJ01007974">
    <property type="protein sequence ID" value="NOV40711.1"/>
    <property type="molecule type" value="Transcribed_RNA"/>
</dbReference>
<keyword evidence="2" id="KW-0862">Zinc</keyword>
<dbReference type="InterPro" id="IPR008974">
    <property type="entry name" value="TRAF-like"/>
</dbReference>
<dbReference type="InterPro" id="IPR049342">
    <property type="entry name" value="TRAF1-6_MATH_dom"/>
</dbReference>
<dbReference type="InterPro" id="IPR001841">
    <property type="entry name" value="Znf_RING"/>
</dbReference>
<organism evidence="5">
    <name type="scientific">Rhipicephalus microplus</name>
    <name type="common">Cattle tick</name>
    <name type="synonym">Boophilus microplus</name>
    <dbReference type="NCBI Taxonomy" id="6941"/>
    <lineage>
        <taxon>Eukaryota</taxon>
        <taxon>Metazoa</taxon>
        <taxon>Ecdysozoa</taxon>
        <taxon>Arthropoda</taxon>
        <taxon>Chelicerata</taxon>
        <taxon>Arachnida</taxon>
        <taxon>Acari</taxon>
        <taxon>Parasitiformes</taxon>
        <taxon>Ixodida</taxon>
        <taxon>Ixodoidea</taxon>
        <taxon>Ixodidae</taxon>
        <taxon>Rhipicephalinae</taxon>
        <taxon>Rhipicephalus</taxon>
        <taxon>Boophilus</taxon>
    </lineage>
</organism>
<dbReference type="PROSITE" id="PS50089">
    <property type="entry name" value="ZF_RING_2"/>
    <property type="match status" value="1"/>
</dbReference>
<dbReference type="Pfam" id="PF13920">
    <property type="entry name" value="zf-C3HC4_3"/>
    <property type="match status" value="1"/>
</dbReference>
<protein>
    <submittedName>
        <fullName evidence="5">Putative tumor necrosis factor receptor ovary overexpressed</fullName>
    </submittedName>
</protein>
<accession>A0A6M2D5P3</accession>
<dbReference type="GO" id="GO:0008270">
    <property type="term" value="F:zinc ion binding"/>
    <property type="evidence" value="ECO:0007669"/>
    <property type="project" value="UniProtKB-KW"/>
</dbReference>
<reference evidence="5" key="1">
    <citation type="submission" date="2019-09" db="EMBL/GenBank/DDBJ databases">
        <title>Organ-specific transcriptomic study of the physiology of the cattle tick, Rhipicephalus microplus.</title>
        <authorList>
            <person name="Tirloni L."/>
            <person name="Braz G."/>
            <person name="Gandara A.C.P."/>
            <person name="Sabadin G.A."/>
            <person name="da Silva R.M."/>
            <person name="Guizzo M.G."/>
            <person name="Machado J.A."/>
            <person name="Costa E.P."/>
            <person name="Gomes H.F."/>
            <person name="Moraes J."/>
            <person name="Mota M.B.S."/>
            <person name="Mesquita R.D."/>
            <person name="Alvarenga P.H."/>
            <person name="Alves F."/>
            <person name="Seixas A."/>
            <person name="da Fonseca R.N."/>
            <person name="Fogaca A."/>
            <person name="Logullo C."/>
            <person name="Tanaka A."/>
            <person name="Daffre S."/>
            <person name="Termignoni C."/>
            <person name="Vaz I.S.Jr."/>
            <person name="Oliveira P.L."/>
            <person name="Ribeiro J.M."/>
        </authorList>
    </citation>
    <scope>NUCLEOTIDE SEQUENCE</scope>
    <source>
        <strain evidence="5">Porto Alegre</strain>
    </source>
</reference>
<dbReference type="Gene3D" id="2.60.210.10">
    <property type="entry name" value="Apoptosis, Tumor Necrosis Factor Receptor Associated Protein 2, Chain A"/>
    <property type="match status" value="1"/>
</dbReference>
<evidence type="ECO:0000313" key="5">
    <source>
        <dbReference type="EMBL" id="NOV40711.1"/>
    </source>
</evidence>
<dbReference type="SUPFAM" id="SSF49599">
    <property type="entry name" value="TRAF domain-like"/>
    <property type="match status" value="1"/>
</dbReference>
<evidence type="ECO:0000256" key="2">
    <source>
        <dbReference type="ARBA" id="ARBA00022833"/>
    </source>
</evidence>
<dbReference type="SUPFAM" id="SSF57850">
    <property type="entry name" value="RING/U-box"/>
    <property type="match status" value="1"/>
</dbReference>
<keyword evidence="5" id="KW-0675">Receptor</keyword>
<keyword evidence="1 3" id="KW-0479">Metal-binding</keyword>
<dbReference type="Gene3D" id="3.30.40.10">
    <property type="entry name" value="Zinc/RING finger domain, C3HC4 (zinc finger)"/>
    <property type="match status" value="1"/>
</dbReference>
<proteinExistence type="predicted"/>
<keyword evidence="1 3" id="KW-0863">Zinc-finger</keyword>
<sequence>MLRRFPRAATSGIHGAHATEPHLQHVRPRAFWYCAVAPPSRICSMCGRVPSGTALLPCGHVLCGECQGEVLDRMECPFEGKAFTKGQLVRLRFELSDVEQLPVVCMIGGSKCGTFSGKLFELKDHMRQCRSIDVQCVKCHRSIASKVAVEHYRQCHTERVPRRKSTDVRVQRAIEEVQRIKEDLQTLRQQSLGEQYVDDDLVNGTNGLVEKLTCLDRALSKVQKISASAGHEPCPLSLGIAPGPFRAASKPGLFIISCKFSNMCATRDALNGSNKECIVSSEICTLAGYTFKVDCIFLLTGKAENEEVNVSFRLHLKGGDWDDHVEWPFTKKVTLILAHPTDETKDIRLTSVMDGYKLTRKPRLNEWNWGRKTENTSWKDIELQGFVVKDALYVNVEFE</sequence>
<evidence type="ECO:0000259" key="4">
    <source>
        <dbReference type="PROSITE" id="PS50089"/>
    </source>
</evidence>
<name>A0A6M2D5P3_RHIMP</name>
<dbReference type="Pfam" id="PF21355">
    <property type="entry name" value="TRAF-mep_MATH"/>
    <property type="match status" value="1"/>
</dbReference>
<dbReference type="InterPro" id="IPR013083">
    <property type="entry name" value="Znf_RING/FYVE/PHD"/>
</dbReference>
<evidence type="ECO:0000256" key="3">
    <source>
        <dbReference type="PROSITE-ProRule" id="PRU00175"/>
    </source>
</evidence>
<dbReference type="AlphaFoldDB" id="A0A6M2D5P3"/>
<evidence type="ECO:0000256" key="1">
    <source>
        <dbReference type="ARBA" id="ARBA00022771"/>
    </source>
</evidence>
<dbReference type="OrthoDB" id="6489785at2759"/>